<dbReference type="EMBL" id="CP021404">
    <property type="protein sequence ID" value="ATI42554.1"/>
    <property type="molecule type" value="Genomic_DNA"/>
</dbReference>
<evidence type="ECO:0000313" key="2">
    <source>
        <dbReference type="Proteomes" id="UP000219050"/>
    </source>
</evidence>
<organism evidence="1 2">
    <name type="scientific">Pacificitalea manganoxidans</name>
    <dbReference type="NCBI Taxonomy" id="1411902"/>
    <lineage>
        <taxon>Bacteria</taxon>
        <taxon>Pseudomonadati</taxon>
        <taxon>Pseudomonadota</taxon>
        <taxon>Alphaproteobacteria</taxon>
        <taxon>Rhodobacterales</taxon>
        <taxon>Paracoccaceae</taxon>
        <taxon>Pacificitalea</taxon>
    </lineage>
</organism>
<proteinExistence type="predicted"/>
<dbReference type="RefSeq" id="WP_097373660.1">
    <property type="nucleotide sequence ID" value="NZ_CP021404.1"/>
</dbReference>
<gene>
    <name evidence="1" type="ORF">CBW24_11415</name>
</gene>
<dbReference type="Proteomes" id="UP000219050">
    <property type="component" value="Chromosome"/>
</dbReference>
<dbReference type="KEGG" id="cmag:CBW24_11415"/>
<accession>A0A291M0X3</accession>
<protein>
    <submittedName>
        <fullName evidence="1">Uncharacterized protein</fullName>
    </submittedName>
</protein>
<evidence type="ECO:0000313" key="1">
    <source>
        <dbReference type="EMBL" id="ATI42554.1"/>
    </source>
</evidence>
<name>A0A291M0X3_9RHOB</name>
<keyword evidence="2" id="KW-1185">Reference proteome</keyword>
<dbReference type="AlphaFoldDB" id="A0A291M0X3"/>
<sequence>MTRLRYDFRGAARAAAHLTFGPATGWGHHLFPGRSRPENSSRPRPLPRIPRAVASGGAALLRASILAGLAAAWPAGAALAQTSADSAETCPVGDDLASGFSVTYANGDVTRFSQGTANTVVELTSIAASPGETSRVEALGGVFLLSDRIVEQPAEPPFLTGYPFDPAAHLPLAPGQHWAEQILEGYGSGQANQLRMEVQVYDARRREIGPCSYDVLPYQLRYGPEGQADATVFMEFVPDLGVTLTLGSKSRNGSRALTDPVRIIAADRGE</sequence>
<reference evidence="1 2" key="1">
    <citation type="submission" date="2017-05" db="EMBL/GenBank/DDBJ databases">
        <title>Comparative genomic and metabolic analysis of manganese-oxidizing mechanisms in Celeribater manganoxidans DY25T: its adaption to the environment of polymetallic nodule.</title>
        <authorList>
            <person name="Wang X."/>
        </authorList>
    </citation>
    <scope>NUCLEOTIDE SEQUENCE [LARGE SCALE GENOMIC DNA]</scope>
    <source>
        <strain evidence="1 2">DY25</strain>
    </source>
</reference>